<organism evidence="1">
    <name type="scientific">Desulfovibrio sp. U5L</name>
    <dbReference type="NCBI Taxonomy" id="596152"/>
    <lineage>
        <taxon>Bacteria</taxon>
        <taxon>Pseudomonadati</taxon>
        <taxon>Thermodesulfobacteriota</taxon>
        <taxon>Desulfovibrionia</taxon>
        <taxon>Desulfovibrionales</taxon>
        <taxon>Desulfovibrionaceae</taxon>
        <taxon>Desulfovibrio</taxon>
    </lineage>
</organism>
<dbReference type="AlphaFoldDB" id="I2PXY3"/>
<protein>
    <submittedName>
        <fullName evidence="1">Uncharacterized protein</fullName>
    </submittedName>
</protein>
<accession>I2PXY3</accession>
<gene>
    <name evidence="1" type="ORF">DesU5LDRAFT_0684</name>
</gene>
<evidence type="ECO:0000313" key="1">
    <source>
        <dbReference type="EMBL" id="EIG52389.1"/>
    </source>
</evidence>
<dbReference type="eggNOG" id="ENOG50318AA">
    <property type="taxonomic scope" value="Bacteria"/>
</dbReference>
<sequence length="79" mass="8638">MSASVASLPKVKDVRQIVEAEAVASMVGMDEKARLAVAVEALSAIAGENDLTCMRALFRMRRRAEEALARIRGVRDELH</sequence>
<dbReference type="HOGENOM" id="CLU_2552793_0_0_7"/>
<reference evidence="1" key="1">
    <citation type="submission" date="2011-11" db="EMBL/GenBank/DDBJ databases">
        <title>Improved High-Quality Draft sequence of Desulfovibrio sp. U5L.</title>
        <authorList>
            <consortium name="US DOE Joint Genome Institute"/>
            <person name="Lucas S."/>
            <person name="Han J."/>
            <person name="Lapidus A."/>
            <person name="Cheng J.-F."/>
            <person name="Goodwin L."/>
            <person name="Pitluck S."/>
            <person name="Peters L."/>
            <person name="Ovchinnikova G."/>
            <person name="Held B."/>
            <person name="Detter J.C."/>
            <person name="Han C."/>
            <person name="Tapia R."/>
            <person name="Land M."/>
            <person name="Hauser L."/>
            <person name="Kyrpides N."/>
            <person name="Ivanova N."/>
            <person name="Pagani I."/>
            <person name="Gabster J."/>
            <person name="Walker C."/>
            <person name="Stolyar S."/>
            <person name="Stahl D."/>
            <person name="Arkin A."/>
            <person name="Dehal P."/>
            <person name="Hazen T."/>
            <person name="Woyke T."/>
        </authorList>
    </citation>
    <scope>NUCLEOTIDE SEQUENCE [LARGE SCALE GENOMIC DNA]</scope>
    <source>
        <strain evidence="1">U5L</strain>
    </source>
</reference>
<dbReference type="STRING" id="596152.DesU5LDRAFT_0684"/>
<dbReference type="EMBL" id="JH600068">
    <property type="protein sequence ID" value="EIG52389.1"/>
    <property type="molecule type" value="Genomic_DNA"/>
</dbReference>
<proteinExistence type="predicted"/>
<name>I2PXY3_9BACT</name>